<dbReference type="EMBL" id="JAUJYN010000009">
    <property type="protein sequence ID" value="KAK1264060.1"/>
    <property type="molecule type" value="Genomic_DNA"/>
</dbReference>
<dbReference type="InterPro" id="IPR006869">
    <property type="entry name" value="DUF547"/>
</dbReference>
<evidence type="ECO:0000259" key="4">
    <source>
        <dbReference type="Pfam" id="PF14389"/>
    </source>
</evidence>
<protein>
    <submittedName>
        <fullName evidence="5">Uncharacterized protein</fullName>
    </submittedName>
</protein>
<feature type="domain" description="Ternary complex factor MIP1 leucine-zipper" evidence="4">
    <location>
        <begin position="79"/>
        <end position="157"/>
    </location>
</feature>
<dbReference type="AlphaFoldDB" id="A0AAV9AI92"/>
<dbReference type="Pfam" id="PF04784">
    <property type="entry name" value="DUF547"/>
    <property type="match status" value="1"/>
</dbReference>
<dbReference type="Pfam" id="PF14389">
    <property type="entry name" value="Lzipper-MIP1"/>
    <property type="match status" value="1"/>
</dbReference>
<feature type="domain" description="DUF547" evidence="3">
    <location>
        <begin position="414"/>
        <end position="547"/>
    </location>
</feature>
<dbReference type="PANTHER" id="PTHR23054">
    <property type="entry name" value="TERNARY COMPLEX FACTOR MIP1, LEUCINE-ZIPPER-RELATED"/>
    <property type="match status" value="1"/>
</dbReference>
<evidence type="ECO:0000259" key="3">
    <source>
        <dbReference type="Pfam" id="PF04784"/>
    </source>
</evidence>
<gene>
    <name evidence="5" type="ORF">QJS04_geneDACA013620</name>
</gene>
<evidence type="ECO:0000313" key="6">
    <source>
        <dbReference type="Proteomes" id="UP001179952"/>
    </source>
</evidence>
<proteinExistence type="predicted"/>
<accession>A0AAV9AI92</accession>
<reference evidence="5" key="1">
    <citation type="journal article" date="2023" name="Nat. Commun.">
        <title>Diploid and tetraploid genomes of Acorus and the evolution of monocots.</title>
        <authorList>
            <person name="Ma L."/>
            <person name="Liu K.W."/>
            <person name="Li Z."/>
            <person name="Hsiao Y.Y."/>
            <person name="Qi Y."/>
            <person name="Fu T."/>
            <person name="Tang G.D."/>
            <person name="Zhang D."/>
            <person name="Sun W.H."/>
            <person name="Liu D.K."/>
            <person name="Li Y."/>
            <person name="Chen G.Z."/>
            <person name="Liu X.D."/>
            <person name="Liao X.Y."/>
            <person name="Jiang Y.T."/>
            <person name="Yu X."/>
            <person name="Hao Y."/>
            <person name="Huang J."/>
            <person name="Zhao X.W."/>
            <person name="Ke S."/>
            <person name="Chen Y.Y."/>
            <person name="Wu W.L."/>
            <person name="Hsu J.L."/>
            <person name="Lin Y.F."/>
            <person name="Huang M.D."/>
            <person name="Li C.Y."/>
            <person name="Huang L."/>
            <person name="Wang Z.W."/>
            <person name="Zhao X."/>
            <person name="Zhong W.Y."/>
            <person name="Peng D.H."/>
            <person name="Ahmad S."/>
            <person name="Lan S."/>
            <person name="Zhang J.S."/>
            <person name="Tsai W.C."/>
            <person name="Van de Peer Y."/>
            <person name="Liu Z.J."/>
        </authorList>
    </citation>
    <scope>NUCLEOTIDE SEQUENCE</scope>
    <source>
        <strain evidence="5">SCP</strain>
    </source>
</reference>
<comment type="caution">
    <text evidence="5">The sequence shown here is derived from an EMBL/GenBank/DDBJ whole genome shotgun (WGS) entry which is preliminary data.</text>
</comment>
<evidence type="ECO:0000256" key="1">
    <source>
        <dbReference type="SAM" id="Coils"/>
    </source>
</evidence>
<keyword evidence="6" id="KW-1185">Reference proteome</keyword>
<feature type="compositionally biased region" description="Low complexity" evidence="2">
    <location>
        <begin position="41"/>
        <end position="60"/>
    </location>
</feature>
<dbReference type="Proteomes" id="UP001179952">
    <property type="component" value="Unassembled WGS sequence"/>
</dbReference>
<feature type="compositionally biased region" description="Polar residues" evidence="2">
    <location>
        <begin position="204"/>
        <end position="227"/>
    </location>
</feature>
<feature type="region of interest" description="Disordered" evidence="2">
    <location>
        <begin position="32"/>
        <end position="77"/>
    </location>
</feature>
<feature type="compositionally biased region" description="Basic and acidic residues" evidence="2">
    <location>
        <begin position="62"/>
        <end position="77"/>
    </location>
</feature>
<dbReference type="InterPro" id="IPR025757">
    <property type="entry name" value="MIP1_Leuzipper"/>
</dbReference>
<organism evidence="5 6">
    <name type="scientific">Acorus gramineus</name>
    <name type="common">Dwarf sweet flag</name>
    <dbReference type="NCBI Taxonomy" id="55184"/>
    <lineage>
        <taxon>Eukaryota</taxon>
        <taxon>Viridiplantae</taxon>
        <taxon>Streptophyta</taxon>
        <taxon>Embryophyta</taxon>
        <taxon>Tracheophyta</taxon>
        <taxon>Spermatophyta</taxon>
        <taxon>Magnoliopsida</taxon>
        <taxon>Liliopsida</taxon>
        <taxon>Acoraceae</taxon>
        <taxon>Acorus</taxon>
    </lineage>
</organism>
<name>A0AAV9AI92_ACOGR</name>
<evidence type="ECO:0000256" key="2">
    <source>
        <dbReference type="SAM" id="MobiDB-lite"/>
    </source>
</evidence>
<reference evidence="5" key="2">
    <citation type="submission" date="2023-06" db="EMBL/GenBank/DDBJ databases">
        <authorList>
            <person name="Ma L."/>
            <person name="Liu K.-W."/>
            <person name="Li Z."/>
            <person name="Hsiao Y.-Y."/>
            <person name="Qi Y."/>
            <person name="Fu T."/>
            <person name="Tang G."/>
            <person name="Zhang D."/>
            <person name="Sun W.-H."/>
            <person name="Liu D.-K."/>
            <person name="Li Y."/>
            <person name="Chen G.-Z."/>
            <person name="Liu X.-D."/>
            <person name="Liao X.-Y."/>
            <person name="Jiang Y.-T."/>
            <person name="Yu X."/>
            <person name="Hao Y."/>
            <person name="Huang J."/>
            <person name="Zhao X.-W."/>
            <person name="Ke S."/>
            <person name="Chen Y.-Y."/>
            <person name="Wu W.-L."/>
            <person name="Hsu J.-L."/>
            <person name="Lin Y.-F."/>
            <person name="Huang M.-D."/>
            <person name="Li C.-Y."/>
            <person name="Huang L."/>
            <person name="Wang Z.-W."/>
            <person name="Zhao X."/>
            <person name="Zhong W.-Y."/>
            <person name="Peng D.-H."/>
            <person name="Ahmad S."/>
            <person name="Lan S."/>
            <person name="Zhang J.-S."/>
            <person name="Tsai W.-C."/>
            <person name="Van De Peer Y."/>
            <person name="Liu Z.-J."/>
        </authorList>
    </citation>
    <scope>NUCLEOTIDE SEQUENCE</scope>
    <source>
        <strain evidence="5">SCP</strain>
        <tissue evidence="5">Leaves</tissue>
    </source>
</reference>
<sequence>MLCLKAEVLNHEMYASHGVILPVKLGGSMQQRSSLLRGLKGSRASNRSSSSGDGSATSSAFEDVKSSSSKTREKKSGIRYRSKLEKDVEMLQRQLEEEINLHIALENAIGHSSAPLPDSPCQLPAKAQELLTNIAVLELTVLKLEEELVSLHCRLSQLRNERQISEFELKHQPSPKASSLSGSSCLVDLNLYHPRISDPCNYQIPHSSQSEPDTFSSCKDPQSPDTNGSVVFCSREEIYEPCIRCIERKNTVTPLLKMHEIEQLNKNLPSDFLWQHPNQLSEEMVRCMRNIFLCLADSSTVPCKVSFECMPSHTSPRGHLSYSSFASISDSSMMTSVAHSPSTELLHNREVMTPQNSFDPYGVHGKVKWRNIGSYSSASEVSWMAVGKKQLEYAAEALKRFRLLVEQLEKVNPAHLSCNERLAFWINLYNALIMHAYLAYGLPRSDIKLFSLMQKAAYTVGGHSFSAVDIEYIILKMKPPAHRPQIALVLALHKFKISEEQREYSIDDPEPLVSFALSCGMYSSPAVRIYTANNIRGELQDSLKDYVRASVGISDKGKLIVPKLLHCFAKGIVEDSLLVDWICRFLSHEQVATIRESTSKQKQRLLGVRSFSVIPFDSRFRFLFLPENSNLQRSF</sequence>
<keyword evidence="1" id="KW-0175">Coiled coil</keyword>
<feature type="region of interest" description="Disordered" evidence="2">
    <location>
        <begin position="203"/>
        <end position="227"/>
    </location>
</feature>
<evidence type="ECO:0000313" key="5">
    <source>
        <dbReference type="EMBL" id="KAK1264060.1"/>
    </source>
</evidence>
<dbReference type="PANTHER" id="PTHR23054:SF61">
    <property type="entry name" value="OS02G0153000 PROTEIN"/>
    <property type="match status" value="1"/>
</dbReference>
<feature type="coiled-coil region" evidence="1">
    <location>
        <begin position="81"/>
        <end position="161"/>
    </location>
</feature>